<evidence type="ECO:0000259" key="2">
    <source>
        <dbReference type="Pfam" id="PF24649"/>
    </source>
</evidence>
<dbReference type="EMBL" id="LR862137">
    <property type="protein sequence ID" value="CAD1844392.1"/>
    <property type="molecule type" value="Genomic_DNA"/>
</dbReference>
<dbReference type="AlphaFoldDB" id="A0A6V7QMD0"/>
<dbReference type="InterPro" id="IPR056059">
    <property type="entry name" value="DUF7642"/>
</dbReference>
<dbReference type="PANTHER" id="PTHR35410">
    <property type="entry name" value="EXPRESSED PROTEIN"/>
    <property type="match status" value="1"/>
</dbReference>
<keyword evidence="1" id="KW-0812">Transmembrane</keyword>
<feature type="transmembrane region" description="Helical" evidence="1">
    <location>
        <begin position="56"/>
        <end position="79"/>
    </location>
</feature>
<evidence type="ECO:0000313" key="3">
    <source>
        <dbReference type="EMBL" id="CAD1844392.1"/>
    </source>
</evidence>
<name>A0A6V7QMD0_ANACO</name>
<dbReference type="PANTHER" id="PTHR35410:SF2">
    <property type="entry name" value="OS02G0640200 PROTEIN"/>
    <property type="match status" value="1"/>
</dbReference>
<sequence>MLSGHAVGFHERSSEELLLADPVAEIDGDEEALSGKVLYRASFEDLAKNHVQYDTLVWFMISLLLVLAWGVGVLMLLYIPFKRYVLRKEISSRTLYVTENKIVYSHAKLVGYATFLYTLPGDCQNEKQIPLHLVIDIIIEQGCLQSSYGLHTFRIESIAQGKAAPVDELQFQGVSNPELLRKVIITEAAKSIQRAGSRKFSGYPGEGIFTPRMRSLTEIPSISRLQSPPRKVKASPRRALFDAGRVISSDVLLRKLEEIIQSLKKIESLVVGSRS</sequence>
<accession>A0A6V7QMD0</accession>
<evidence type="ECO:0000256" key="1">
    <source>
        <dbReference type="SAM" id="Phobius"/>
    </source>
</evidence>
<feature type="domain" description="DUF7642" evidence="2">
    <location>
        <begin position="88"/>
        <end position="192"/>
    </location>
</feature>
<organism evidence="3">
    <name type="scientific">Ananas comosus var. bracteatus</name>
    <name type="common">red pineapple</name>
    <dbReference type="NCBI Taxonomy" id="296719"/>
    <lineage>
        <taxon>Eukaryota</taxon>
        <taxon>Viridiplantae</taxon>
        <taxon>Streptophyta</taxon>
        <taxon>Embryophyta</taxon>
        <taxon>Tracheophyta</taxon>
        <taxon>Spermatophyta</taxon>
        <taxon>Magnoliopsida</taxon>
        <taxon>Liliopsida</taxon>
        <taxon>Poales</taxon>
        <taxon>Bromeliaceae</taxon>
        <taxon>Bromelioideae</taxon>
        <taxon>Ananas</taxon>
    </lineage>
</organism>
<proteinExistence type="predicted"/>
<dbReference type="Pfam" id="PF24649">
    <property type="entry name" value="DUF7642"/>
    <property type="match status" value="1"/>
</dbReference>
<protein>
    <recommendedName>
        <fullName evidence="2">DUF7642 domain-containing protein</fullName>
    </recommendedName>
</protein>
<keyword evidence="1" id="KW-1133">Transmembrane helix</keyword>
<keyword evidence="1" id="KW-0472">Membrane</keyword>
<gene>
    <name evidence="3" type="ORF">CB5_LOCUS27603</name>
</gene>
<reference evidence="3" key="1">
    <citation type="submission" date="2020-07" db="EMBL/GenBank/DDBJ databases">
        <authorList>
            <person name="Lin J."/>
        </authorList>
    </citation>
    <scope>NUCLEOTIDE SEQUENCE</scope>
</reference>